<reference evidence="4" key="1">
    <citation type="submission" date="2017-09" db="EMBL/GenBank/DDBJ databases">
        <title>Depth-based differentiation of microbial function through sediment-hosted aquifers and enrichment of novel symbionts in the deep terrestrial subsurface.</title>
        <authorList>
            <person name="Probst A.J."/>
            <person name="Ladd B."/>
            <person name="Jarett J.K."/>
            <person name="Geller-Mcgrath D.E."/>
            <person name="Sieber C.M.K."/>
            <person name="Emerson J.B."/>
            <person name="Anantharaman K."/>
            <person name="Thomas B.C."/>
            <person name="Malmstrom R."/>
            <person name="Stieglmeier M."/>
            <person name="Klingl A."/>
            <person name="Woyke T."/>
            <person name="Ryan C.M."/>
            <person name="Banfield J.F."/>
        </authorList>
    </citation>
    <scope>NUCLEOTIDE SEQUENCE [LARGE SCALE GENOMIC DNA]</scope>
</reference>
<evidence type="ECO:0008006" key="5">
    <source>
        <dbReference type="Google" id="ProtNLM"/>
    </source>
</evidence>
<dbReference type="AlphaFoldDB" id="A0A2M7QI37"/>
<dbReference type="SUPFAM" id="SSF53681">
    <property type="entry name" value="Aspartate/glutamate racemase"/>
    <property type="match status" value="2"/>
</dbReference>
<dbReference type="EMBL" id="PFLI01000110">
    <property type="protein sequence ID" value="PIY71987.1"/>
    <property type="molecule type" value="Genomic_DNA"/>
</dbReference>
<dbReference type="PANTHER" id="PTHR21198">
    <property type="entry name" value="GLUTAMATE RACEMASE"/>
    <property type="match status" value="1"/>
</dbReference>
<evidence type="ECO:0000256" key="1">
    <source>
        <dbReference type="ARBA" id="ARBA00007847"/>
    </source>
</evidence>
<evidence type="ECO:0000313" key="4">
    <source>
        <dbReference type="Proteomes" id="UP000229401"/>
    </source>
</evidence>
<dbReference type="InterPro" id="IPR001920">
    <property type="entry name" value="Asp/Glu_race"/>
</dbReference>
<dbReference type="Gene3D" id="3.40.50.1860">
    <property type="match status" value="2"/>
</dbReference>
<dbReference type="NCBIfam" id="TIGR00035">
    <property type="entry name" value="asp_race"/>
    <property type="match status" value="1"/>
</dbReference>
<dbReference type="InterPro" id="IPR015942">
    <property type="entry name" value="Asp/Glu/hydantoin_racemase"/>
</dbReference>
<name>A0A2M7QI37_9BACT</name>
<evidence type="ECO:0000256" key="2">
    <source>
        <dbReference type="ARBA" id="ARBA00023235"/>
    </source>
</evidence>
<organism evidence="3 4">
    <name type="scientific">Candidatus Roizmanbacteria bacterium CG_4_10_14_0_8_um_filter_33_9</name>
    <dbReference type="NCBI Taxonomy" id="1974826"/>
    <lineage>
        <taxon>Bacteria</taxon>
        <taxon>Candidatus Roizmaniibacteriota</taxon>
    </lineage>
</organism>
<gene>
    <name evidence="3" type="ORF">COY87_03305</name>
</gene>
<dbReference type="Proteomes" id="UP000229401">
    <property type="component" value="Unassembled WGS sequence"/>
</dbReference>
<proteinExistence type="inferred from homology"/>
<evidence type="ECO:0000313" key="3">
    <source>
        <dbReference type="EMBL" id="PIY71987.1"/>
    </source>
</evidence>
<sequence length="238" mass="26755">MKKTIGIIGGMGPEGTADLYMKIIRYYQQKFNAKYDKDFPEFFISSIPIPDVVESLENEKITLTMLTETAIKLQNAQCDFIVIACNTVQYLLNDIKKSITVPIIDIAKVIALYLNKKRYKKVSILATSATLEKKVYDNEIDNVGIEVIKPNNKDQKIVTKVIMTQLAGKTTKEETNMLIQVINNLKNQGAEAVLIACTDLPMVINQKDTKIKLIECTQIYANQAAFISFSSKQVNSFV</sequence>
<keyword evidence="2" id="KW-0413">Isomerase</keyword>
<protein>
    <recommendedName>
        <fullName evidence="5">Aspartate racemase</fullName>
    </recommendedName>
</protein>
<dbReference type="InterPro" id="IPR004380">
    <property type="entry name" value="Asp_race"/>
</dbReference>
<dbReference type="Pfam" id="PF01177">
    <property type="entry name" value="Asp_Glu_race"/>
    <property type="match status" value="1"/>
</dbReference>
<dbReference type="PANTHER" id="PTHR21198:SF7">
    <property type="entry name" value="ASPARTATE-GLUTAMATE RACEMASE FAMILY"/>
    <property type="match status" value="1"/>
</dbReference>
<comment type="caution">
    <text evidence="3">The sequence shown here is derived from an EMBL/GenBank/DDBJ whole genome shotgun (WGS) entry which is preliminary data.</text>
</comment>
<comment type="similarity">
    <text evidence="1">Belongs to the aspartate/glutamate racemases family.</text>
</comment>
<accession>A0A2M7QI37</accession>
<dbReference type="GO" id="GO:0047661">
    <property type="term" value="F:amino-acid racemase activity"/>
    <property type="evidence" value="ECO:0007669"/>
    <property type="project" value="InterPro"/>
</dbReference>